<evidence type="ECO:0000313" key="2">
    <source>
        <dbReference type="Proteomes" id="UP000294194"/>
    </source>
</evidence>
<reference evidence="2" key="1">
    <citation type="submission" date="2019-02" db="EMBL/GenBank/DDBJ databases">
        <title>Glaciihabitans arcticus sp. nov., a psychrotolerant bacterium isolated from polar soil.</title>
        <authorList>
            <person name="Dahal R.H."/>
        </authorList>
    </citation>
    <scope>NUCLEOTIDE SEQUENCE [LARGE SCALE GENOMIC DNA]</scope>
    <source>
        <strain evidence="2">RP-3-7</strain>
    </source>
</reference>
<organism evidence="1 2">
    <name type="scientific">Glaciihabitans arcticus</name>
    <dbReference type="NCBI Taxonomy" id="2668039"/>
    <lineage>
        <taxon>Bacteria</taxon>
        <taxon>Bacillati</taxon>
        <taxon>Actinomycetota</taxon>
        <taxon>Actinomycetes</taxon>
        <taxon>Micrococcales</taxon>
        <taxon>Microbacteriaceae</taxon>
        <taxon>Glaciihabitans</taxon>
    </lineage>
</organism>
<sequence length="168" mass="18833">MLTVLVEGKSDKVALETLARKVGVSPHWQVVSLGGVTNIRRALDNHTDVAGLCDSGEERFFLKALGVPDRAAMEPLGFFVCERDLEEEFIRALGVEGVERVVEELGQLQTLRTFKNQPFQRSRTAEQQLRRFMGTMSGRKSLYAEALVNALDVIPKPLEKLLEYSLRS</sequence>
<keyword evidence="2" id="KW-1185">Reference proteome</keyword>
<dbReference type="RefSeq" id="WP_130981655.1">
    <property type="nucleotide sequence ID" value="NZ_SISG01000001.1"/>
</dbReference>
<dbReference type="AlphaFoldDB" id="A0A4Q9GTP0"/>
<evidence type="ECO:0000313" key="1">
    <source>
        <dbReference type="EMBL" id="TBN57544.1"/>
    </source>
</evidence>
<dbReference type="GO" id="GO:0004519">
    <property type="term" value="F:endonuclease activity"/>
    <property type="evidence" value="ECO:0007669"/>
    <property type="project" value="UniProtKB-KW"/>
</dbReference>
<keyword evidence="1" id="KW-0255">Endonuclease</keyword>
<gene>
    <name evidence="1" type="ORF">EYE40_09170</name>
</gene>
<comment type="caution">
    <text evidence="1">The sequence shown here is derived from an EMBL/GenBank/DDBJ whole genome shotgun (WGS) entry which is preliminary data.</text>
</comment>
<protein>
    <submittedName>
        <fullName evidence="1">ATP-dependent endonuclease</fullName>
    </submittedName>
</protein>
<dbReference type="Proteomes" id="UP000294194">
    <property type="component" value="Unassembled WGS sequence"/>
</dbReference>
<proteinExistence type="predicted"/>
<name>A0A4Q9GTP0_9MICO</name>
<accession>A0A4Q9GTP0</accession>
<dbReference type="EMBL" id="SISG01000001">
    <property type="protein sequence ID" value="TBN57544.1"/>
    <property type="molecule type" value="Genomic_DNA"/>
</dbReference>
<keyword evidence="1" id="KW-0540">Nuclease</keyword>
<keyword evidence="1" id="KW-0378">Hydrolase</keyword>